<evidence type="ECO:0000256" key="3">
    <source>
        <dbReference type="SAM" id="SignalP"/>
    </source>
</evidence>
<gene>
    <name evidence="8" type="ORF">NHU_02222</name>
</gene>
<dbReference type="NCBIfam" id="TIGR01730">
    <property type="entry name" value="RND_mfp"/>
    <property type="match status" value="1"/>
</dbReference>
<dbReference type="eggNOG" id="COG0845">
    <property type="taxonomic scope" value="Bacteria"/>
</dbReference>
<proteinExistence type="inferred from homology"/>
<dbReference type="Pfam" id="PF25876">
    <property type="entry name" value="HH_MFP_RND"/>
    <property type="match status" value="1"/>
</dbReference>
<evidence type="ECO:0000313" key="8">
    <source>
        <dbReference type="EMBL" id="BAQ69376.1"/>
    </source>
</evidence>
<feature type="chain" id="PRO_5002300905" evidence="3">
    <location>
        <begin position="26"/>
        <end position="379"/>
    </location>
</feature>
<feature type="signal peptide" evidence="3">
    <location>
        <begin position="1"/>
        <end position="25"/>
    </location>
</feature>
<dbReference type="InterPro" id="IPR058625">
    <property type="entry name" value="MdtA-like_BSH"/>
</dbReference>
<evidence type="ECO:0000256" key="2">
    <source>
        <dbReference type="ARBA" id="ARBA00009477"/>
    </source>
</evidence>
<feature type="domain" description="Multidrug resistance protein MdtA-like C-terminal permuted SH3" evidence="7">
    <location>
        <begin position="301"/>
        <end position="361"/>
    </location>
</feature>
<keyword evidence="3" id="KW-0732">Signal</keyword>
<feature type="domain" description="Multidrug resistance protein MdtA-like alpha-helical hairpin" evidence="4">
    <location>
        <begin position="109"/>
        <end position="177"/>
    </location>
</feature>
<evidence type="ECO:0000313" key="9">
    <source>
        <dbReference type="Proteomes" id="UP000064912"/>
    </source>
</evidence>
<dbReference type="InterPro" id="IPR006143">
    <property type="entry name" value="RND_pump_MFP"/>
</dbReference>
<dbReference type="Pfam" id="PF25917">
    <property type="entry name" value="BSH_RND"/>
    <property type="match status" value="1"/>
</dbReference>
<dbReference type="InterPro" id="IPR058627">
    <property type="entry name" value="MdtA-like_C"/>
</dbReference>
<comment type="similarity">
    <text evidence="2">Belongs to the membrane fusion protein (MFP) (TC 8.A.1) family.</text>
</comment>
<dbReference type="Gene3D" id="2.40.50.100">
    <property type="match status" value="1"/>
</dbReference>
<name>A0A0D6B2X3_RHOSU</name>
<dbReference type="GO" id="GO:0046677">
    <property type="term" value="P:response to antibiotic"/>
    <property type="evidence" value="ECO:0007669"/>
    <property type="project" value="TreeGrafter"/>
</dbReference>
<dbReference type="EMBL" id="AP014800">
    <property type="protein sequence ID" value="BAQ69376.1"/>
    <property type="molecule type" value="Genomic_DNA"/>
</dbReference>
<dbReference type="GO" id="GO:0005886">
    <property type="term" value="C:plasma membrane"/>
    <property type="evidence" value="ECO:0007669"/>
    <property type="project" value="TreeGrafter"/>
</dbReference>
<dbReference type="Pfam" id="PF25967">
    <property type="entry name" value="RND-MFP_C"/>
    <property type="match status" value="1"/>
</dbReference>
<organism evidence="8 9">
    <name type="scientific">Rhodovulum sulfidophilum</name>
    <name type="common">Rhodobacter sulfidophilus</name>
    <dbReference type="NCBI Taxonomy" id="35806"/>
    <lineage>
        <taxon>Bacteria</taxon>
        <taxon>Pseudomonadati</taxon>
        <taxon>Pseudomonadota</taxon>
        <taxon>Alphaproteobacteria</taxon>
        <taxon>Rhodobacterales</taxon>
        <taxon>Paracoccaceae</taxon>
        <taxon>Rhodovulum</taxon>
    </lineage>
</organism>
<feature type="domain" description="Multidrug resistance protein MdtA-like beta-barrel" evidence="6">
    <location>
        <begin position="216"/>
        <end position="294"/>
    </location>
</feature>
<dbReference type="AlphaFoldDB" id="A0A0D6B2X3"/>
<accession>A0A0D6B2X3</accession>
<dbReference type="PATRIC" id="fig|35806.4.peg.2287"/>
<dbReference type="PANTHER" id="PTHR30158">
    <property type="entry name" value="ACRA/E-RELATED COMPONENT OF DRUG EFFLUX TRANSPORTER"/>
    <property type="match status" value="1"/>
</dbReference>
<dbReference type="InterPro" id="IPR058626">
    <property type="entry name" value="MdtA-like_b-barrel"/>
</dbReference>
<dbReference type="Gene3D" id="1.10.287.470">
    <property type="entry name" value="Helix hairpin bin"/>
    <property type="match status" value="1"/>
</dbReference>
<sequence>MARRNILILSFLGLMAGTVALFQLADRPDAAPAEESGTEMAVEVTVETIRPEPIVLVTEYSGRVSAARRVEIRPQIGGLILERRVEEGTRISAGEVLFRIDPAPLKADLALAEAALMRAEAAEAHARRAVERSDALLARKAISQQSNDTAHTDLRLAVAGIAEARAAVEHKRLDLEFATLRSPIGGYVAAGLADVGGLVTVGGEKALAVVQDLDKVYVDLRLPAGDLDAVLMAAEEGLGPVRIIRDRDGAEPLTGVLKSSDVIVDPGTGYVSVRIETANPKLALLPGMFVRAKLPYGAVPDALLVPEDAVLHTAGGGTQLVVVSPEGKARRRDVVPGARIGNRIIIASGLTLGEVVAIRGQNRVPEGVAVSVEARPAET</sequence>
<evidence type="ECO:0000259" key="6">
    <source>
        <dbReference type="Pfam" id="PF25944"/>
    </source>
</evidence>
<dbReference type="Pfam" id="PF25944">
    <property type="entry name" value="Beta-barrel_RND"/>
    <property type="match status" value="1"/>
</dbReference>
<evidence type="ECO:0000259" key="5">
    <source>
        <dbReference type="Pfam" id="PF25917"/>
    </source>
</evidence>
<dbReference type="GO" id="GO:0022857">
    <property type="term" value="F:transmembrane transporter activity"/>
    <property type="evidence" value="ECO:0007669"/>
    <property type="project" value="InterPro"/>
</dbReference>
<dbReference type="Gene3D" id="2.40.30.170">
    <property type="match status" value="1"/>
</dbReference>
<dbReference type="Proteomes" id="UP000064912">
    <property type="component" value="Chromosome"/>
</dbReference>
<evidence type="ECO:0000256" key="1">
    <source>
        <dbReference type="ARBA" id="ARBA00004196"/>
    </source>
</evidence>
<reference evidence="8 9" key="1">
    <citation type="submission" date="2015-02" db="EMBL/GenBank/DDBJ databases">
        <title>Genome sequene of Rhodovulum sulfidophilum DSM 2351.</title>
        <authorList>
            <person name="Nagao N."/>
        </authorList>
    </citation>
    <scope>NUCLEOTIDE SEQUENCE [LARGE SCALE GENOMIC DNA]</scope>
    <source>
        <strain evidence="8 9">DSM 2351</strain>
    </source>
</reference>
<evidence type="ECO:0000259" key="7">
    <source>
        <dbReference type="Pfam" id="PF25967"/>
    </source>
</evidence>
<dbReference type="GO" id="GO:0030313">
    <property type="term" value="C:cell envelope"/>
    <property type="evidence" value="ECO:0007669"/>
    <property type="project" value="UniProtKB-SubCell"/>
</dbReference>
<feature type="domain" description="Multidrug resistance protein MdtA-like barrel-sandwich hybrid" evidence="5">
    <location>
        <begin position="68"/>
        <end position="211"/>
    </location>
</feature>
<evidence type="ECO:0000259" key="4">
    <source>
        <dbReference type="Pfam" id="PF25876"/>
    </source>
</evidence>
<dbReference type="Gene3D" id="2.40.420.20">
    <property type="match status" value="1"/>
</dbReference>
<protein>
    <submittedName>
        <fullName evidence="8">Uncharacterized protein</fullName>
    </submittedName>
</protein>
<comment type="subcellular location">
    <subcellularLocation>
        <location evidence="1">Cell envelope</location>
    </subcellularLocation>
</comment>
<dbReference type="InterPro" id="IPR058624">
    <property type="entry name" value="MdtA-like_HH"/>
</dbReference>
<dbReference type="KEGG" id="rsu:NHU_02222"/>
<dbReference type="PANTHER" id="PTHR30158:SF24">
    <property type="entry name" value="HLYD FAMILY SECRETION PROTEIN"/>
    <property type="match status" value="1"/>
</dbReference>
<dbReference type="SUPFAM" id="SSF111369">
    <property type="entry name" value="HlyD-like secretion proteins"/>
    <property type="match status" value="1"/>
</dbReference>